<accession>A0ABP9BPY9</accession>
<feature type="region of interest" description="Disordered" evidence="1">
    <location>
        <begin position="28"/>
        <end position="57"/>
    </location>
</feature>
<comment type="caution">
    <text evidence="3">The sequence shown here is derived from an EMBL/GenBank/DDBJ whole genome shotgun (WGS) entry which is preliminary data.</text>
</comment>
<protein>
    <recommendedName>
        <fullName evidence="5">Secreted protein</fullName>
    </recommendedName>
</protein>
<evidence type="ECO:0000313" key="4">
    <source>
        <dbReference type="Proteomes" id="UP001501265"/>
    </source>
</evidence>
<keyword evidence="4" id="KW-1185">Reference proteome</keyword>
<evidence type="ECO:0000256" key="1">
    <source>
        <dbReference type="SAM" id="MobiDB-lite"/>
    </source>
</evidence>
<evidence type="ECO:0008006" key="5">
    <source>
        <dbReference type="Google" id="ProtNLM"/>
    </source>
</evidence>
<feature type="signal peptide" evidence="2">
    <location>
        <begin position="1"/>
        <end position="27"/>
    </location>
</feature>
<keyword evidence="2" id="KW-0732">Signal</keyword>
<feature type="compositionally biased region" description="Polar residues" evidence="1">
    <location>
        <begin position="34"/>
        <end position="47"/>
    </location>
</feature>
<organism evidence="3 4">
    <name type="scientific">Streptomyces ziwulingensis</name>
    <dbReference type="NCBI Taxonomy" id="1045501"/>
    <lineage>
        <taxon>Bacteria</taxon>
        <taxon>Bacillati</taxon>
        <taxon>Actinomycetota</taxon>
        <taxon>Actinomycetes</taxon>
        <taxon>Kitasatosporales</taxon>
        <taxon>Streptomycetaceae</taxon>
        <taxon>Streptomyces</taxon>
    </lineage>
</organism>
<dbReference type="RefSeq" id="WP_345619852.1">
    <property type="nucleotide sequence ID" value="NZ_BAABIG010000024.1"/>
</dbReference>
<evidence type="ECO:0000313" key="3">
    <source>
        <dbReference type="EMBL" id="GAA4798512.1"/>
    </source>
</evidence>
<dbReference type="EMBL" id="BAABIG010000024">
    <property type="protein sequence ID" value="GAA4798512.1"/>
    <property type="molecule type" value="Genomic_DNA"/>
</dbReference>
<gene>
    <name evidence="3" type="ORF">GCM10023220_27920</name>
</gene>
<sequence>MPRSSTPWFVLALAALLVAIGATMPGASGHTGHGPTSASPLVSSMGSDVSPGMGSDVADHVDESVACGEAGYLSDPAFWLAGRDRHRPAPNSDTRGSAVGGVRGYASTALPPGDHAASQLASGVSAAPSLVSLQVCRC</sequence>
<proteinExistence type="predicted"/>
<reference evidence="4" key="1">
    <citation type="journal article" date="2019" name="Int. J. Syst. Evol. Microbiol.">
        <title>The Global Catalogue of Microorganisms (GCM) 10K type strain sequencing project: providing services to taxonomists for standard genome sequencing and annotation.</title>
        <authorList>
            <consortium name="The Broad Institute Genomics Platform"/>
            <consortium name="The Broad Institute Genome Sequencing Center for Infectious Disease"/>
            <person name="Wu L."/>
            <person name="Ma J."/>
        </authorList>
    </citation>
    <scope>NUCLEOTIDE SEQUENCE [LARGE SCALE GENOMIC DNA]</scope>
    <source>
        <strain evidence="4">JCM 18081</strain>
    </source>
</reference>
<evidence type="ECO:0000256" key="2">
    <source>
        <dbReference type="SAM" id="SignalP"/>
    </source>
</evidence>
<feature type="chain" id="PRO_5047361487" description="Secreted protein" evidence="2">
    <location>
        <begin position="28"/>
        <end position="138"/>
    </location>
</feature>
<name>A0ABP9BPY9_9ACTN</name>
<dbReference type="Proteomes" id="UP001501265">
    <property type="component" value="Unassembled WGS sequence"/>
</dbReference>